<dbReference type="EMBL" id="JAPQES010000001">
    <property type="protein sequence ID" value="MCY6370215.1"/>
    <property type="molecule type" value="Genomic_DNA"/>
</dbReference>
<dbReference type="RefSeq" id="WP_268048878.1">
    <property type="nucleotide sequence ID" value="NZ_JAPQES010000001.1"/>
</dbReference>
<evidence type="ECO:0000313" key="2">
    <source>
        <dbReference type="EMBL" id="MCY6370215.1"/>
    </source>
</evidence>
<evidence type="ECO:0000259" key="1">
    <source>
        <dbReference type="Pfam" id="PF07872"/>
    </source>
</evidence>
<dbReference type="Proteomes" id="UP001079657">
    <property type="component" value="Unassembled WGS sequence"/>
</dbReference>
<dbReference type="InterPro" id="IPR012454">
    <property type="entry name" value="DUF1659"/>
</dbReference>
<organism evidence="2 3">
    <name type="scientific">Clostridium ganghwense</name>
    <dbReference type="NCBI Taxonomy" id="312089"/>
    <lineage>
        <taxon>Bacteria</taxon>
        <taxon>Bacillati</taxon>
        <taxon>Bacillota</taxon>
        <taxon>Clostridia</taxon>
        <taxon>Eubacteriales</taxon>
        <taxon>Clostridiaceae</taxon>
        <taxon>Clostridium</taxon>
    </lineage>
</organism>
<name>A0ABT4CME7_9CLOT</name>
<reference evidence="2" key="1">
    <citation type="submission" date="2022-12" db="EMBL/GenBank/DDBJ databases">
        <authorList>
            <person name="Wang J."/>
        </authorList>
    </citation>
    <scope>NUCLEOTIDE SEQUENCE</scope>
    <source>
        <strain evidence="2">HY-42-06</strain>
    </source>
</reference>
<feature type="domain" description="DUF1659" evidence="1">
    <location>
        <begin position="3"/>
        <end position="71"/>
    </location>
</feature>
<sequence>MAKSTNIKSTLIIRYHAGQDEKGKEIYKNQRINKVKPAAGDDDVFAVATVLSKFLDDPVVEVFRQNDNLIANE</sequence>
<keyword evidence="3" id="KW-1185">Reference proteome</keyword>
<evidence type="ECO:0000313" key="3">
    <source>
        <dbReference type="Proteomes" id="UP001079657"/>
    </source>
</evidence>
<accession>A0ABT4CME7</accession>
<dbReference type="Pfam" id="PF07872">
    <property type="entry name" value="DUF1659"/>
    <property type="match status" value="1"/>
</dbReference>
<proteinExistence type="predicted"/>
<gene>
    <name evidence="2" type="ORF">OXH55_06170</name>
</gene>
<comment type="caution">
    <text evidence="2">The sequence shown here is derived from an EMBL/GenBank/DDBJ whole genome shotgun (WGS) entry which is preliminary data.</text>
</comment>
<protein>
    <submittedName>
        <fullName evidence="2">DUF1659 domain-containing protein</fullName>
    </submittedName>
</protein>